<feature type="compositionally biased region" description="Low complexity" evidence="1">
    <location>
        <begin position="117"/>
        <end position="134"/>
    </location>
</feature>
<feature type="region of interest" description="Disordered" evidence="1">
    <location>
        <begin position="49"/>
        <end position="69"/>
    </location>
</feature>
<dbReference type="EMBL" id="CP053708">
    <property type="protein sequence ID" value="QKE90176.1"/>
    <property type="molecule type" value="Genomic_DNA"/>
</dbReference>
<proteinExistence type="predicted"/>
<evidence type="ECO:0000256" key="1">
    <source>
        <dbReference type="SAM" id="MobiDB-lite"/>
    </source>
</evidence>
<evidence type="ECO:0000313" key="3">
    <source>
        <dbReference type="Proteomes" id="UP000500767"/>
    </source>
</evidence>
<organism evidence="2 3">
    <name type="scientific">Lichenicola cladoniae</name>
    <dbReference type="NCBI Taxonomy" id="1484109"/>
    <lineage>
        <taxon>Bacteria</taxon>
        <taxon>Pseudomonadati</taxon>
        <taxon>Pseudomonadota</taxon>
        <taxon>Alphaproteobacteria</taxon>
        <taxon>Acetobacterales</taxon>
        <taxon>Acetobacteraceae</taxon>
        <taxon>Lichenicola</taxon>
    </lineage>
</organism>
<dbReference type="AlphaFoldDB" id="A0A6M8HPD4"/>
<dbReference type="RefSeq" id="WP_171835872.1">
    <property type="nucleotide sequence ID" value="NZ_CP053708.1"/>
</dbReference>
<dbReference type="Proteomes" id="UP000500767">
    <property type="component" value="Chromosome"/>
</dbReference>
<sequence length="146" mass="15634">MSDNPLENDPARDARIKERAYHLWEADGSPHGRHAEYWERASELIGMEGSAGFGQLPNPATLPGADPNRTEPVEEAFLQENLGEFPGRFADQGEAQPTPMSRPEARAKLAEDHETGAAGLAADAPANAPAAKPARASRARKPTAKS</sequence>
<protein>
    <submittedName>
        <fullName evidence="2">DUF2934 domain-containing protein</fullName>
    </submittedName>
</protein>
<dbReference type="InterPro" id="IPR021327">
    <property type="entry name" value="DUF2934"/>
</dbReference>
<evidence type="ECO:0000313" key="2">
    <source>
        <dbReference type="EMBL" id="QKE90176.1"/>
    </source>
</evidence>
<feature type="region of interest" description="Disordered" evidence="1">
    <location>
        <begin position="87"/>
        <end position="146"/>
    </location>
</feature>
<reference evidence="2 3" key="1">
    <citation type="journal article" date="2014" name="World J. Microbiol. Biotechnol.">
        <title>Biodiversity and physiological characteristics of Antarctic and Arctic lichens-associated bacteria.</title>
        <authorList>
            <person name="Lee Y.M."/>
            <person name="Kim E.H."/>
            <person name="Lee H.K."/>
            <person name="Hong S.G."/>
        </authorList>
    </citation>
    <scope>NUCLEOTIDE SEQUENCE [LARGE SCALE GENOMIC DNA]</scope>
    <source>
        <strain evidence="2 3">PAMC 26569</strain>
    </source>
</reference>
<feature type="compositionally biased region" description="Basic residues" evidence="1">
    <location>
        <begin position="135"/>
        <end position="146"/>
    </location>
</feature>
<dbReference type="Pfam" id="PF11154">
    <property type="entry name" value="DUF2934"/>
    <property type="match status" value="1"/>
</dbReference>
<gene>
    <name evidence="2" type="ORF">HN018_09065</name>
</gene>
<accession>A0A6M8HPD4</accession>
<feature type="compositionally biased region" description="Basic and acidic residues" evidence="1">
    <location>
        <begin position="103"/>
        <end position="115"/>
    </location>
</feature>
<name>A0A6M8HPD4_9PROT</name>
<keyword evidence="3" id="KW-1185">Reference proteome</keyword>
<dbReference type="KEGG" id="lck:HN018_09065"/>